<dbReference type="Proteomes" id="UP000234667">
    <property type="component" value="Unassembled WGS sequence"/>
</dbReference>
<evidence type="ECO:0000313" key="3">
    <source>
        <dbReference type="Proteomes" id="UP000234505"/>
    </source>
</evidence>
<dbReference type="EMBL" id="PIDS01000081">
    <property type="protein sequence ID" value="PLL43401.1"/>
    <property type="molecule type" value="Genomic_DNA"/>
</dbReference>
<comment type="caution">
    <text evidence="1">The sequence shown here is derived from an EMBL/GenBank/DDBJ whole genome shotgun (WGS) entry which is preliminary data.</text>
</comment>
<evidence type="ECO:0000313" key="2">
    <source>
        <dbReference type="EMBL" id="PLO70147.1"/>
    </source>
</evidence>
<gene>
    <name evidence="2" type="ORF">CWN49_12745</name>
    <name evidence="1" type="ORF">CWN50_04635</name>
</gene>
<protein>
    <submittedName>
        <fullName evidence="1">Uncharacterized protein</fullName>
    </submittedName>
</protein>
<proteinExistence type="predicted"/>
<evidence type="ECO:0000313" key="4">
    <source>
        <dbReference type="Proteomes" id="UP000234667"/>
    </source>
</evidence>
<reference evidence="3 4" key="2">
    <citation type="submission" date="2018-01" db="EMBL/GenBank/DDBJ databases">
        <title>Genomic study of Klebsiella pneumoniae.</title>
        <authorList>
            <person name="Yang Y."/>
            <person name="Bicalho R."/>
        </authorList>
    </citation>
    <scope>NUCLEOTIDE SEQUENCE [LARGE SCALE GENOMIC DNA]</scope>
    <source>
        <strain evidence="2 4">A10</strain>
        <strain evidence="1 3">A11</strain>
    </source>
</reference>
<sequence>MSACVNTLATLLRNQQNQNATNCNFYDVKSAGLLQLDAFCRSESKLWLTSLLNREPFRAQ</sequence>
<evidence type="ECO:0000313" key="1">
    <source>
        <dbReference type="EMBL" id="PLL43401.1"/>
    </source>
</evidence>
<name>A0A2J5J795_9ENTR</name>
<accession>A0A2J5J795</accession>
<organism evidence="1 3">
    <name type="scientific">Klebsiella michiganensis</name>
    <dbReference type="NCBI Taxonomy" id="1134687"/>
    <lineage>
        <taxon>Bacteria</taxon>
        <taxon>Pseudomonadati</taxon>
        <taxon>Pseudomonadota</taxon>
        <taxon>Gammaproteobacteria</taxon>
        <taxon>Enterobacterales</taxon>
        <taxon>Enterobacteriaceae</taxon>
        <taxon>Klebsiella/Raoultella group</taxon>
        <taxon>Klebsiella</taxon>
    </lineage>
</organism>
<dbReference type="EMBL" id="PIDR01000329">
    <property type="protein sequence ID" value="PLO70147.1"/>
    <property type="molecule type" value="Genomic_DNA"/>
</dbReference>
<dbReference type="AlphaFoldDB" id="A0A2J5J795"/>
<reference evidence="3 4" key="1">
    <citation type="submission" date="2017-11" db="EMBL/GenBank/DDBJ databases">
        <authorList>
            <person name="Han C.G."/>
        </authorList>
    </citation>
    <scope>NUCLEOTIDE SEQUENCE [LARGE SCALE GENOMIC DNA]</scope>
    <source>
        <strain evidence="2 4">A10</strain>
        <strain evidence="1 3">A11</strain>
    </source>
</reference>
<dbReference type="Proteomes" id="UP000234505">
    <property type="component" value="Unassembled WGS sequence"/>
</dbReference>